<comment type="caution">
    <text evidence="2">The sequence shown here is derived from an EMBL/GenBank/DDBJ whole genome shotgun (WGS) entry which is preliminary data.</text>
</comment>
<keyword evidence="3" id="KW-1185">Reference proteome</keyword>
<proteinExistence type="predicted"/>
<feature type="compositionally biased region" description="Polar residues" evidence="1">
    <location>
        <begin position="99"/>
        <end position="115"/>
    </location>
</feature>
<name>A0A922NGG8_9PLEO</name>
<dbReference type="AlphaFoldDB" id="A0A922NGG8"/>
<evidence type="ECO:0000313" key="3">
    <source>
        <dbReference type="Proteomes" id="UP000249757"/>
    </source>
</evidence>
<feature type="region of interest" description="Disordered" evidence="1">
    <location>
        <begin position="94"/>
        <end position="135"/>
    </location>
</feature>
<organism evidence="2 3">
    <name type="scientific">Pyrenophora tritici-repentis</name>
    <dbReference type="NCBI Taxonomy" id="45151"/>
    <lineage>
        <taxon>Eukaryota</taxon>
        <taxon>Fungi</taxon>
        <taxon>Dikarya</taxon>
        <taxon>Ascomycota</taxon>
        <taxon>Pezizomycotina</taxon>
        <taxon>Dothideomycetes</taxon>
        <taxon>Pleosporomycetidae</taxon>
        <taxon>Pleosporales</taxon>
        <taxon>Pleosporineae</taxon>
        <taxon>Pleosporaceae</taxon>
        <taxon>Pyrenophora</taxon>
    </lineage>
</organism>
<sequence length="296" mass="33104">MVKCPPILIAHSAAAAVTLLRSFLPAYTLEDNIWHDLFLAATKIAPRLPLPAHKCQASLTQTNYDPNGKRRRLPSVAKDDAINDTVSEPAIEPTREQGRSQYITRTTTTNNNQMSERQRPRRHEVAEAKAPPSRDEIAEQIAHRSINVDDAPVISWILDQPMKDGGYFLSTVRHPYATAAAMLRCARQFGNPGNAVYVIAGRPSTSESAPEPSLVMSSFRFTWEAVTHSERVMGTAGAIYRWGIAYIGQKYQHMVEEAQSSGQSSVKGHRRILAKKRLWKEQGPEKSWTWVHLTHG</sequence>
<protein>
    <submittedName>
        <fullName evidence="2">Uncharacterized protein</fullName>
    </submittedName>
</protein>
<feature type="compositionally biased region" description="Basic and acidic residues" evidence="1">
    <location>
        <begin position="123"/>
        <end position="135"/>
    </location>
</feature>
<dbReference type="EMBL" id="NRDI02000005">
    <property type="protein sequence ID" value="KAI1516198.1"/>
    <property type="molecule type" value="Genomic_DNA"/>
</dbReference>
<evidence type="ECO:0000256" key="1">
    <source>
        <dbReference type="SAM" id="MobiDB-lite"/>
    </source>
</evidence>
<evidence type="ECO:0000313" key="2">
    <source>
        <dbReference type="EMBL" id="KAI1516198.1"/>
    </source>
</evidence>
<reference evidence="3" key="1">
    <citation type="journal article" date="2022" name="Microb. Genom.">
        <title>A global pangenome for the wheat fungal pathogen Pyrenophora tritici-repentis and prediction of effector protein structural homology.</title>
        <authorList>
            <person name="Moolhuijzen P.M."/>
            <person name="See P.T."/>
            <person name="Shi G."/>
            <person name="Powell H.R."/>
            <person name="Cockram J."/>
            <person name="Jorgensen L.N."/>
            <person name="Benslimane H."/>
            <person name="Strelkov S.E."/>
            <person name="Turner J."/>
            <person name="Liu Z."/>
            <person name="Moffat C.S."/>
        </authorList>
    </citation>
    <scope>NUCLEOTIDE SEQUENCE [LARGE SCALE GENOMIC DNA]</scope>
</reference>
<gene>
    <name evidence="2" type="ORF">Ptr86124_004735</name>
</gene>
<dbReference type="Proteomes" id="UP000249757">
    <property type="component" value="Unassembled WGS sequence"/>
</dbReference>
<accession>A0A922NGG8</accession>